<evidence type="ECO:0000313" key="4">
    <source>
        <dbReference type="Proteomes" id="UP000001542"/>
    </source>
</evidence>
<accession>A2EI37</accession>
<protein>
    <recommendedName>
        <fullName evidence="2">DUF3447 domain-containing protein</fullName>
    </recommendedName>
</protein>
<dbReference type="PROSITE" id="PS50297">
    <property type="entry name" value="ANK_REP_REGION"/>
    <property type="match status" value="2"/>
</dbReference>
<dbReference type="OrthoDB" id="426293at2759"/>
<dbReference type="PRINTS" id="PR01415">
    <property type="entry name" value="ANKYRIN"/>
</dbReference>
<dbReference type="InterPro" id="IPR002110">
    <property type="entry name" value="Ankyrin_rpt"/>
</dbReference>
<sequence length="306" mass="34341">MILTRKSPKNVSTFHLKGAINTSLINVWRNKNPDSETLNAIVESHNIDNFKKLEFGYNIEPSLRSMTFYHNLHAYIIALNATNAVDLCFLYSPYFQIPSFCEYLYANGANISSRNPDDCSTLDIAILADHAEIASFLFSKGIEIDEKAFYYAVSSNSTVMVELLVSHGADVNFRENNTGFSMLHIACLNCNIKVVEILISHGININDNEDVRGFTPLVIASMMHYKEIAEFLLSHGASTNIQDKNGKMAIHHAIVPDCQGFTEFITNKIEYLNFHSRYQPSLPIVENFSDMIVLLLSNGADVNAKK</sequence>
<dbReference type="PANTHER" id="PTHR24182:SF13">
    <property type="entry name" value="LD18443P"/>
    <property type="match status" value="1"/>
</dbReference>
<dbReference type="VEuPathDB" id="TrichDB:TVAGG3_0521960"/>
<dbReference type="PANTHER" id="PTHR24182">
    <property type="entry name" value="ANKYRIN REPEAT AND SOCS BOX CONTAINING 4"/>
    <property type="match status" value="1"/>
</dbReference>
<organism evidence="3 4">
    <name type="scientific">Trichomonas vaginalis (strain ATCC PRA-98 / G3)</name>
    <dbReference type="NCBI Taxonomy" id="412133"/>
    <lineage>
        <taxon>Eukaryota</taxon>
        <taxon>Metamonada</taxon>
        <taxon>Parabasalia</taxon>
        <taxon>Trichomonadida</taxon>
        <taxon>Trichomonadidae</taxon>
        <taxon>Trichomonas</taxon>
    </lineage>
</organism>
<reference evidence="3" key="1">
    <citation type="submission" date="2006-10" db="EMBL/GenBank/DDBJ databases">
        <authorList>
            <person name="Amadeo P."/>
            <person name="Zhao Q."/>
            <person name="Wortman J."/>
            <person name="Fraser-Liggett C."/>
            <person name="Carlton J."/>
        </authorList>
    </citation>
    <scope>NUCLEOTIDE SEQUENCE</scope>
    <source>
        <strain evidence="3">G3</strain>
    </source>
</reference>
<feature type="repeat" description="ANK" evidence="1">
    <location>
        <begin position="178"/>
        <end position="210"/>
    </location>
</feature>
<evidence type="ECO:0000256" key="1">
    <source>
        <dbReference type="PROSITE-ProRule" id="PRU00023"/>
    </source>
</evidence>
<dbReference type="Pfam" id="PF12796">
    <property type="entry name" value="Ank_2"/>
    <property type="match status" value="1"/>
</dbReference>
<dbReference type="AlphaFoldDB" id="A2EI37"/>
<proteinExistence type="predicted"/>
<dbReference type="InterPro" id="IPR020683">
    <property type="entry name" value="DUF3447"/>
</dbReference>
<dbReference type="SUPFAM" id="SSF48403">
    <property type="entry name" value="Ankyrin repeat"/>
    <property type="match status" value="1"/>
</dbReference>
<dbReference type="Pfam" id="PF11929">
    <property type="entry name" value="DUF3447"/>
    <property type="match status" value="1"/>
</dbReference>
<keyword evidence="4" id="KW-1185">Reference proteome</keyword>
<feature type="repeat" description="ANK" evidence="1">
    <location>
        <begin position="144"/>
        <end position="176"/>
    </location>
</feature>
<feature type="repeat" description="ANK" evidence="1">
    <location>
        <begin position="212"/>
        <end position="244"/>
    </location>
</feature>
<keyword evidence="1" id="KW-0040">ANK repeat</keyword>
<dbReference type="InParanoid" id="A2EI37"/>
<evidence type="ECO:0000259" key="2">
    <source>
        <dbReference type="Pfam" id="PF11929"/>
    </source>
</evidence>
<feature type="domain" description="DUF3447" evidence="2">
    <location>
        <begin position="28"/>
        <end position="77"/>
    </location>
</feature>
<name>A2EI37_TRIV3</name>
<dbReference type="SMART" id="SM00248">
    <property type="entry name" value="ANK"/>
    <property type="match status" value="5"/>
</dbReference>
<dbReference type="Proteomes" id="UP000001542">
    <property type="component" value="Unassembled WGS sequence"/>
</dbReference>
<dbReference type="Gene3D" id="1.25.40.20">
    <property type="entry name" value="Ankyrin repeat-containing domain"/>
    <property type="match status" value="1"/>
</dbReference>
<gene>
    <name evidence="3" type="ORF">TVAG_273600</name>
</gene>
<dbReference type="Pfam" id="PF00023">
    <property type="entry name" value="Ank"/>
    <property type="match status" value="1"/>
</dbReference>
<reference evidence="3" key="2">
    <citation type="journal article" date="2007" name="Science">
        <title>Draft genome sequence of the sexually transmitted pathogen Trichomonas vaginalis.</title>
        <authorList>
            <person name="Carlton J.M."/>
            <person name="Hirt R.P."/>
            <person name="Silva J.C."/>
            <person name="Delcher A.L."/>
            <person name="Schatz M."/>
            <person name="Zhao Q."/>
            <person name="Wortman J.R."/>
            <person name="Bidwell S.L."/>
            <person name="Alsmark U.C.M."/>
            <person name="Besteiro S."/>
            <person name="Sicheritz-Ponten T."/>
            <person name="Noel C.J."/>
            <person name="Dacks J.B."/>
            <person name="Foster P.G."/>
            <person name="Simillion C."/>
            <person name="Van de Peer Y."/>
            <person name="Miranda-Saavedra D."/>
            <person name="Barton G.J."/>
            <person name="Westrop G.D."/>
            <person name="Mueller S."/>
            <person name="Dessi D."/>
            <person name="Fiori P.L."/>
            <person name="Ren Q."/>
            <person name="Paulsen I."/>
            <person name="Zhang H."/>
            <person name="Bastida-Corcuera F.D."/>
            <person name="Simoes-Barbosa A."/>
            <person name="Brown M.T."/>
            <person name="Hayes R.D."/>
            <person name="Mukherjee M."/>
            <person name="Okumura C.Y."/>
            <person name="Schneider R."/>
            <person name="Smith A.J."/>
            <person name="Vanacova S."/>
            <person name="Villalvazo M."/>
            <person name="Haas B.J."/>
            <person name="Pertea M."/>
            <person name="Feldblyum T.V."/>
            <person name="Utterback T.R."/>
            <person name="Shu C.L."/>
            <person name="Osoegawa K."/>
            <person name="de Jong P.J."/>
            <person name="Hrdy I."/>
            <person name="Horvathova L."/>
            <person name="Zubacova Z."/>
            <person name="Dolezal P."/>
            <person name="Malik S.B."/>
            <person name="Logsdon J.M. Jr."/>
            <person name="Henze K."/>
            <person name="Gupta A."/>
            <person name="Wang C.C."/>
            <person name="Dunne R.L."/>
            <person name="Upcroft J.A."/>
            <person name="Upcroft P."/>
            <person name="White O."/>
            <person name="Salzberg S.L."/>
            <person name="Tang P."/>
            <person name="Chiu C.-H."/>
            <person name="Lee Y.-S."/>
            <person name="Embley T.M."/>
            <person name="Coombs G.H."/>
            <person name="Mottram J.C."/>
            <person name="Tachezy J."/>
            <person name="Fraser-Liggett C.M."/>
            <person name="Johnson P.J."/>
        </authorList>
    </citation>
    <scope>NUCLEOTIDE SEQUENCE [LARGE SCALE GENOMIC DNA]</scope>
    <source>
        <strain evidence="3">G3</strain>
    </source>
</reference>
<dbReference type="VEuPathDB" id="TrichDB:TVAG_263880"/>
<dbReference type="STRING" id="5722.A2EI37"/>
<dbReference type="EMBL" id="DS113394">
    <property type="protein sequence ID" value="EAY07676.1"/>
    <property type="molecule type" value="Genomic_DNA"/>
</dbReference>
<dbReference type="InterPro" id="IPR036770">
    <property type="entry name" value="Ankyrin_rpt-contain_sf"/>
</dbReference>
<evidence type="ECO:0000313" key="3">
    <source>
        <dbReference type="EMBL" id="EAY07676.1"/>
    </source>
</evidence>
<dbReference type="PROSITE" id="PS50088">
    <property type="entry name" value="ANK_REPEAT"/>
    <property type="match status" value="3"/>
</dbReference>
<dbReference type="KEGG" id="tva:4765571"/>
<dbReference type="eggNOG" id="KOG4177">
    <property type="taxonomic scope" value="Eukaryota"/>
</dbReference>
<dbReference type="RefSeq" id="XP_001319899.1">
    <property type="nucleotide sequence ID" value="XM_001319864.1"/>
</dbReference>